<feature type="binding site" evidence="1">
    <location>
        <position position="304"/>
    </location>
    <ligand>
        <name>L-tryptophan</name>
        <dbReference type="ChEBI" id="CHEBI:57912"/>
    </ligand>
</feature>
<dbReference type="InterPro" id="IPR033856">
    <property type="entry name" value="Trp_halogen"/>
</dbReference>
<keyword evidence="3" id="KW-1185">Reference proteome</keyword>
<evidence type="ECO:0000256" key="1">
    <source>
        <dbReference type="PIRSR" id="PIRSR011396-2"/>
    </source>
</evidence>
<name>A0A238KIL3_9RHOB</name>
<evidence type="ECO:0000313" key="2">
    <source>
        <dbReference type="EMBL" id="SMX42518.1"/>
    </source>
</evidence>
<feature type="binding site" evidence="1">
    <location>
        <position position="144"/>
    </location>
    <ligand>
        <name>FAD</name>
        <dbReference type="ChEBI" id="CHEBI:57692"/>
    </ligand>
</feature>
<dbReference type="EC" id="1.14.19.9" evidence="2"/>
<dbReference type="GO" id="GO:0000166">
    <property type="term" value="F:nucleotide binding"/>
    <property type="evidence" value="ECO:0007669"/>
    <property type="project" value="UniProtKB-KW"/>
</dbReference>
<proteinExistence type="predicted"/>
<dbReference type="Proteomes" id="UP000207598">
    <property type="component" value="Unassembled WGS sequence"/>
</dbReference>
<evidence type="ECO:0000313" key="3">
    <source>
        <dbReference type="Proteomes" id="UP000207598"/>
    </source>
</evidence>
<dbReference type="Gene3D" id="3.50.50.60">
    <property type="entry name" value="FAD/NAD(P)-binding domain"/>
    <property type="match status" value="1"/>
</dbReference>
<dbReference type="InterPro" id="IPR006905">
    <property type="entry name" value="Flavin_halogenase"/>
</dbReference>
<dbReference type="Pfam" id="PF04820">
    <property type="entry name" value="Trp_halogenase"/>
    <property type="match status" value="1"/>
</dbReference>
<keyword evidence="1" id="KW-0547">Nucleotide-binding</keyword>
<dbReference type="EMBL" id="FXYF01000006">
    <property type="protein sequence ID" value="SMX42518.1"/>
    <property type="molecule type" value="Genomic_DNA"/>
</dbReference>
<organism evidence="2 3">
    <name type="scientific">Maliponia aquimaris</name>
    <dbReference type="NCBI Taxonomy" id="1673631"/>
    <lineage>
        <taxon>Bacteria</taxon>
        <taxon>Pseudomonadati</taxon>
        <taxon>Pseudomonadota</taxon>
        <taxon>Alphaproteobacteria</taxon>
        <taxon>Rhodobacterales</taxon>
        <taxon>Paracoccaceae</taxon>
        <taxon>Maliponia</taxon>
    </lineage>
</organism>
<dbReference type="GO" id="GO:0004497">
    <property type="term" value="F:monooxygenase activity"/>
    <property type="evidence" value="ECO:0007669"/>
    <property type="project" value="InterPro"/>
</dbReference>
<dbReference type="InterPro" id="IPR050816">
    <property type="entry name" value="Flavin-dep_Halogenase_NPB"/>
</dbReference>
<keyword evidence="2" id="KW-0560">Oxidoreductase</keyword>
<dbReference type="InterPro" id="IPR036188">
    <property type="entry name" value="FAD/NAD-bd_sf"/>
</dbReference>
<keyword evidence="1" id="KW-0285">Flavoprotein</keyword>
<protein>
    <submittedName>
        <fullName evidence="2">Flavin-dependent tryptophan halogenase RebH</fullName>
        <ecNumber evidence="2">1.14.19.9</ecNumber>
    </submittedName>
</protein>
<dbReference type="PIRSF" id="PIRSF011396">
    <property type="entry name" value="Trp_halogenase"/>
    <property type="match status" value="1"/>
</dbReference>
<reference evidence="2 3" key="1">
    <citation type="submission" date="2017-05" db="EMBL/GenBank/DDBJ databases">
        <authorList>
            <person name="Song R."/>
            <person name="Chenine A.L."/>
            <person name="Ruprecht R.M."/>
        </authorList>
    </citation>
    <scope>NUCLEOTIDE SEQUENCE [LARGE SCALE GENOMIC DNA]</scope>
    <source>
        <strain evidence="2 3">CECT 8898</strain>
    </source>
</reference>
<dbReference type="PANTHER" id="PTHR43747:SF4">
    <property type="entry name" value="FLAVIN-DEPENDENT TRYPTOPHAN HALOGENASE"/>
    <property type="match status" value="1"/>
</dbReference>
<dbReference type="PANTHER" id="PTHR43747">
    <property type="entry name" value="FAD-BINDING PROTEIN"/>
    <property type="match status" value="1"/>
</dbReference>
<feature type="binding site" evidence="1">
    <location>
        <position position="308"/>
    </location>
    <ligand>
        <name>FAD</name>
        <dbReference type="ChEBI" id="CHEBI:57692"/>
    </ligand>
</feature>
<gene>
    <name evidence="2" type="primary">rebH</name>
    <name evidence="2" type="ORF">MAA8898_02634</name>
</gene>
<keyword evidence="1" id="KW-0274">FAD</keyword>
<sequence length="492" mass="54829">MGVGEETVPQMPVTLREMGLDDQDFMRRCNASLKMGVMFNDWNVDRKGRPIRYMNPFATAPRIDGIEAGHYFQAYGAGRRDYVTSFSPMPELFEAYKCPFSFGGPADDPMPRAGYAYHLDAVQFADLLCETGTARGVEHILDDVDDVELDDRGLVAALHLRAKGRHPVQLVIDCTGFRGRIIQQALGEPFDSYSDHLGNDRALALQTPHPDPSKIRAATQSTALGAGWSWAVPLFNRIGTGYVFSSAHRTDEEAAREFLAHLGDAAPPGSEPRVIPMRIGRSRRAWVGNCIALGLSGGFIEPLESTAIHMIDLGLRWLLDCFPSQDYEDATRAAYNKLSDDLFNEVRDFICLHYRLNNRSDSPYWIDARGELKISDRLEHLLDLWQYQLPTQRDVPHAHLFSHQVFTAVLLGKRVYDTGYGAGRLNRAHALPETAWKAFLKQSAVRNRAVVAYKADHRRTLLALRGELRGAPPASAQLGTVEAMASAESALF</sequence>
<accession>A0A238KIL3</accession>
<feature type="binding site" evidence="1">
    <location>
        <position position="295"/>
    </location>
    <ligand>
        <name>FAD</name>
        <dbReference type="ChEBI" id="CHEBI:57692"/>
    </ligand>
</feature>
<dbReference type="AlphaFoldDB" id="A0A238KIL3"/>
<dbReference type="SUPFAM" id="SSF51905">
    <property type="entry name" value="FAD/NAD(P)-binding domain"/>
    <property type="match status" value="1"/>
</dbReference>